<keyword evidence="4" id="KW-1185">Reference proteome</keyword>
<sequence length="96" mass="10881">MDGDYLHEIKSELSRTKIVRFRVRVSPKASRNTVLVESGQYGDKLVRVYVTAAPEDGKANKAVLNELSKFFEVPKSSVFIHKGEESRDKTIIISRI</sequence>
<dbReference type="RefSeq" id="WP_236865109.1">
    <property type="nucleotide sequence ID" value="NZ_AP025225.1"/>
</dbReference>
<dbReference type="PANTHER" id="PTHR13420">
    <property type="entry name" value="UPF0235 PROTEIN C15ORF40"/>
    <property type="match status" value="1"/>
</dbReference>
<dbReference type="PANTHER" id="PTHR13420:SF7">
    <property type="entry name" value="UPF0235 PROTEIN C15ORF40"/>
    <property type="match status" value="1"/>
</dbReference>
<name>A0ABM7V808_9PROT</name>
<reference evidence="3" key="1">
    <citation type="submission" date="2021-10" db="EMBL/GenBank/DDBJ databases">
        <title>Genome Sequence of The Candidatus Hydrogeosomobacter endosymbioticus, an Intracellular Bacterial Symbiont of the Anaerobic Ciliate GW7.</title>
        <authorList>
            <person name="Shiohama Y."/>
            <person name="Shinzato N."/>
        </authorList>
    </citation>
    <scope>NUCLEOTIDE SEQUENCE [LARGE SCALE GENOMIC DNA]</scope>
    <source>
        <strain evidence="3">200920</strain>
    </source>
</reference>
<evidence type="ECO:0000313" key="4">
    <source>
        <dbReference type="Proteomes" id="UP001320209"/>
    </source>
</evidence>
<comment type="similarity">
    <text evidence="1 2">Belongs to the UPF0235 family.</text>
</comment>
<evidence type="ECO:0000313" key="3">
    <source>
        <dbReference type="EMBL" id="BDB95890.1"/>
    </source>
</evidence>
<dbReference type="EMBL" id="AP025225">
    <property type="protein sequence ID" value="BDB95890.1"/>
    <property type="molecule type" value="Genomic_DNA"/>
</dbReference>
<evidence type="ECO:0000256" key="2">
    <source>
        <dbReference type="HAMAP-Rule" id="MF_00634"/>
    </source>
</evidence>
<proteinExistence type="inferred from homology"/>
<accession>A0ABM7V808</accession>
<dbReference type="Proteomes" id="UP001320209">
    <property type="component" value="Chromosome"/>
</dbReference>
<gene>
    <name evidence="3" type="ORF">HYD_0230</name>
</gene>
<evidence type="ECO:0000256" key="1">
    <source>
        <dbReference type="ARBA" id="ARBA00010364"/>
    </source>
</evidence>
<organism evidence="3 4">
    <name type="scientific">Candidatus Hydrogenosomobacter endosymbioticus</name>
    <dbReference type="NCBI Taxonomy" id="2558174"/>
    <lineage>
        <taxon>Bacteria</taxon>
        <taxon>Pseudomonadati</taxon>
        <taxon>Pseudomonadota</taxon>
        <taxon>Alphaproteobacteria</taxon>
        <taxon>Holosporales</taxon>
        <taxon>Holosporaceae</taxon>
        <taxon>Candidatus Hydrogenosomobacter</taxon>
    </lineage>
</organism>
<dbReference type="NCBIfam" id="TIGR00251">
    <property type="entry name" value="DUF167 family protein"/>
    <property type="match status" value="1"/>
</dbReference>
<dbReference type="Gene3D" id="3.30.1200.10">
    <property type="entry name" value="YggU-like"/>
    <property type="match status" value="1"/>
</dbReference>
<dbReference type="InterPro" id="IPR003746">
    <property type="entry name" value="DUF167"/>
</dbReference>
<protein>
    <recommendedName>
        <fullName evidence="2">UPF0235 protein HYD_0230</fullName>
    </recommendedName>
</protein>
<dbReference type="Pfam" id="PF02594">
    <property type="entry name" value="DUF167"/>
    <property type="match status" value="1"/>
</dbReference>
<dbReference type="SMART" id="SM01152">
    <property type="entry name" value="DUF167"/>
    <property type="match status" value="1"/>
</dbReference>
<dbReference type="HAMAP" id="MF_00634">
    <property type="entry name" value="UPF0235"/>
    <property type="match status" value="1"/>
</dbReference>
<dbReference type="SUPFAM" id="SSF69786">
    <property type="entry name" value="YggU-like"/>
    <property type="match status" value="1"/>
</dbReference>
<dbReference type="InterPro" id="IPR036591">
    <property type="entry name" value="YggU-like_sf"/>
</dbReference>